<reference evidence="2" key="1">
    <citation type="journal article" date="2019" name="Int. J. Syst. Evol. Microbiol.">
        <title>The Global Catalogue of Microorganisms (GCM) 10K type strain sequencing project: providing services to taxonomists for standard genome sequencing and annotation.</title>
        <authorList>
            <consortium name="The Broad Institute Genomics Platform"/>
            <consortium name="The Broad Institute Genome Sequencing Center for Infectious Disease"/>
            <person name="Wu L."/>
            <person name="Ma J."/>
        </authorList>
    </citation>
    <scope>NUCLEOTIDE SEQUENCE [LARGE SCALE GENOMIC DNA]</scope>
    <source>
        <strain evidence="2">KACC 12633</strain>
    </source>
</reference>
<gene>
    <name evidence="1" type="ORF">ACFPP9_10675</name>
</gene>
<evidence type="ECO:0000313" key="2">
    <source>
        <dbReference type="Proteomes" id="UP001596150"/>
    </source>
</evidence>
<dbReference type="Proteomes" id="UP001596150">
    <property type="component" value="Unassembled WGS sequence"/>
</dbReference>
<organism evidence="1 2">
    <name type="scientific">Kaistia terrae</name>
    <dbReference type="NCBI Taxonomy" id="537017"/>
    <lineage>
        <taxon>Bacteria</taxon>
        <taxon>Pseudomonadati</taxon>
        <taxon>Pseudomonadota</taxon>
        <taxon>Alphaproteobacteria</taxon>
        <taxon>Hyphomicrobiales</taxon>
        <taxon>Kaistiaceae</taxon>
        <taxon>Kaistia</taxon>
    </lineage>
</organism>
<name>A0ABW0PV52_9HYPH</name>
<evidence type="ECO:0000313" key="1">
    <source>
        <dbReference type="EMBL" id="MFC5516235.1"/>
    </source>
</evidence>
<accession>A0ABW0PV52</accession>
<proteinExistence type="predicted"/>
<dbReference type="EMBL" id="JBHSML010000003">
    <property type="protein sequence ID" value="MFC5516235.1"/>
    <property type="molecule type" value="Genomic_DNA"/>
</dbReference>
<protein>
    <submittedName>
        <fullName evidence="1">Uncharacterized protein</fullName>
    </submittedName>
</protein>
<keyword evidence="2" id="KW-1185">Reference proteome</keyword>
<dbReference type="RefSeq" id="WP_266341562.1">
    <property type="nucleotide sequence ID" value="NZ_JAPKNH010000001.1"/>
</dbReference>
<sequence>MMLNCDEFPLVYVEDHDHHASAPGEPSWQDELETLLGRNRPFVILFDAPQKDEHEESQEERREKAIWFKRNRARLMSLCAGAMVIESNGPTPMPIRLAAQAVGKALGLEFRFVGDDRAAREAATRLLSTKALGSD</sequence>
<comment type="caution">
    <text evidence="1">The sequence shown here is derived from an EMBL/GenBank/DDBJ whole genome shotgun (WGS) entry which is preliminary data.</text>
</comment>